<comment type="caution">
    <text evidence="1">The sequence shown here is derived from an EMBL/GenBank/DDBJ whole genome shotgun (WGS) entry which is preliminary data.</text>
</comment>
<gene>
    <name evidence="1" type="ORF">HW452_15285</name>
</gene>
<proteinExistence type="predicted"/>
<reference evidence="1" key="1">
    <citation type="submission" date="2020-06" db="EMBL/GenBank/DDBJ databases">
        <title>Whole Genome Sequence of Halomonas aquamarina MB598.</title>
        <authorList>
            <person name="Pervaiz M."/>
            <person name="Fariq A."/>
            <person name="Yasmin A."/>
            <person name="Welch M."/>
        </authorList>
    </citation>
    <scope>NUCLEOTIDE SEQUENCE</scope>
    <source>
        <strain evidence="1">MB598</strain>
    </source>
</reference>
<protein>
    <submittedName>
        <fullName evidence="1">MFS transporter</fullName>
    </submittedName>
</protein>
<sequence>MLFASTMTVMSGAIIAPALPGISRHFSDQPQVMIQLILTLPALMITLFSPLMGYLADRFGRKPLLLLMLSIYGLAGGAGFLIDSVELLLASRALMGIAVAGILSISTTLVGDYFEGSERVRFLGLQSSCMALGGVVFINLGGLLSDWSWRGPFLLYLTGVLLLPYAWAMLKPPHAQASAHATSAEEPAKVDIGRTALAYFAGMLAMMLFYLFPAQLPFLLSEQGEISGLAIGIALSTAAFTASIVSFCYGYYKPFLSVMTIYVMGFVLAGAGFFVVGTTHGYTMAIIGAAISGLGLGAFMPNTTAWLMRITPQRVRGRVFGGFTATFFFGQFISPIAVAPAVVWLESLRNVYLGMAVLCSLLAILMAILGKTYLKADSRL</sequence>
<evidence type="ECO:0000313" key="1">
    <source>
        <dbReference type="EMBL" id="MBZ5488888.1"/>
    </source>
</evidence>
<dbReference type="Proteomes" id="UP001319846">
    <property type="component" value="Unassembled WGS sequence"/>
</dbReference>
<organism evidence="1 2">
    <name type="scientific">Vreelandella aquamarina</name>
    <dbReference type="NCBI Taxonomy" id="77097"/>
    <lineage>
        <taxon>Bacteria</taxon>
        <taxon>Pseudomonadati</taxon>
        <taxon>Pseudomonadota</taxon>
        <taxon>Gammaproteobacteria</taxon>
        <taxon>Oceanospirillales</taxon>
        <taxon>Halomonadaceae</taxon>
        <taxon>Vreelandella</taxon>
    </lineage>
</organism>
<dbReference type="EMBL" id="JABYQT010000012">
    <property type="protein sequence ID" value="MBZ5488888.1"/>
    <property type="molecule type" value="Genomic_DNA"/>
</dbReference>
<accession>A0ACC5VXJ2</accession>
<evidence type="ECO:0000313" key="2">
    <source>
        <dbReference type="Proteomes" id="UP001319846"/>
    </source>
</evidence>
<name>A0ACC5VXJ2_9GAMM</name>
<keyword evidence="2" id="KW-1185">Reference proteome</keyword>